<dbReference type="PIRSF" id="PIRSF004649">
    <property type="entry name" value="MlaC"/>
    <property type="match status" value="1"/>
</dbReference>
<dbReference type="EMBL" id="BAOS01000043">
    <property type="protein sequence ID" value="GAX62757.1"/>
    <property type="molecule type" value="Genomic_DNA"/>
</dbReference>
<reference evidence="3" key="1">
    <citation type="journal article" date="2017" name="Environ. Microbiol. Rep.">
        <title>Genetic Diversity of Marine Anaerobic Ammonium-Oxidizing Bacteria as Revealed by Genomic and Proteomic Analyses of 'Candidatus Scalindua japonica'.</title>
        <authorList>
            <person name="Oshiki M."/>
            <person name="Mizuto K."/>
            <person name="Kimura Z."/>
            <person name="Kindaichi T."/>
            <person name="Satoh H."/>
            <person name="Okabe S."/>
        </authorList>
    </citation>
    <scope>NUCLEOTIDE SEQUENCE [LARGE SCALE GENOMIC DNA]</scope>
    <source>
        <strain evidence="3">husup-a2</strain>
    </source>
</reference>
<name>A0A286U3Q0_9BACT</name>
<dbReference type="RefSeq" id="WP_096896149.1">
    <property type="nucleotide sequence ID" value="NZ_BAOS01000043.1"/>
</dbReference>
<dbReference type="PANTHER" id="PTHR36573">
    <property type="entry name" value="INTERMEMBRANE PHOSPHOLIPID TRANSPORT SYSTEM BINDING PROTEIN MLAC"/>
    <property type="match status" value="1"/>
</dbReference>
<dbReference type="Pfam" id="PF05494">
    <property type="entry name" value="MlaC"/>
    <property type="match status" value="1"/>
</dbReference>
<gene>
    <name evidence="2" type="ORF">SCALIN_C43_0010</name>
</gene>
<evidence type="ECO:0000256" key="1">
    <source>
        <dbReference type="SAM" id="SignalP"/>
    </source>
</evidence>
<accession>A0A286U3Q0</accession>
<proteinExistence type="predicted"/>
<feature type="chain" id="PRO_5012380274" evidence="1">
    <location>
        <begin position="21"/>
        <end position="196"/>
    </location>
</feature>
<organism evidence="2 3">
    <name type="scientific">Candidatus Scalindua japonica</name>
    <dbReference type="NCBI Taxonomy" id="1284222"/>
    <lineage>
        <taxon>Bacteria</taxon>
        <taxon>Pseudomonadati</taxon>
        <taxon>Planctomycetota</taxon>
        <taxon>Candidatus Brocadiia</taxon>
        <taxon>Candidatus Brocadiales</taxon>
        <taxon>Candidatus Scalinduaceae</taxon>
        <taxon>Candidatus Scalindua</taxon>
    </lineage>
</organism>
<evidence type="ECO:0000313" key="2">
    <source>
        <dbReference type="EMBL" id="GAX62757.1"/>
    </source>
</evidence>
<comment type="caution">
    <text evidence="2">The sequence shown here is derived from an EMBL/GenBank/DDBJ whole genome shotgun (WGS) entry which is preliminary data.</text>
</comment>
<dbReference type="PANTHER" id="PTHR36573:SF1">
    <property type="entry name" value="INTERMEMBRANE PHOSPHOLIPID TRANSPORT SYSTEM BINDING PROTEIN MLAC"/>
    <property type="match status" value="1"/>
</dbReference>
<sequence length="196" mass="22903">MKKIACLLLVILMFSQVTVAGVESEAEKLLKRSVDKVFTVLSDKELSTDQKKSKVIKVTNSVFSFSLMAKLSLGKTHWSRFNAEQRTEFLDLFTQSFQSFYVYKLDLFSDEKVIFQPATLVEKKKVWIPTVLISKGEKYLMLYRMYKTRNGWKIYDFEVEGVSMLRSYRSQYNHMINKVGIEGLLAKMREKTEDNE</sequence>
<dbReference type="Gene3D" id="3.10.450.710">
    <property type="entry name" value="Tgt2/MlaC"/>
    <property type="match status" value="1"/>
</dbReference>
<dbReference type="Proteomes" id="UP000218542">
    <property type="component" value="Unassembled WGS sequence"/>
</dbReference>
<dbReference type="OrthoDB" id="9798905at2"/>
<dbReference type="InterPro" id="IPR042245">
    <property type="entry name" value="Tgt2/MlaC_sf"/>
</dbReference>
<dbReference type="InterPro" id="IPR008869">
    <property type="entry name" value="MlaC/ttg2D"/>
</dbReference>
<dbReference type="AlphaFoldDB" id="A0A286U3Q0"/>
<protein>
    <submittedName>
        <fullName evidence="2">ABC-type transport system auxiliary component</fullName>
    </submittedName>
</protein>
<keyword evidence="1" id="KW-0732">Signal</keyword>
<evidence type="ECO:0000313" key="3">
    <source>
        <dbReference type="Proteomes" id="UP000218542"/>
    </source>
</evidence>
<feature type="signal peptide" evidence="1">
    <location>
        <begin position="1"/>
        <end position="20"/>
    </location>
</feature>
<keyword evidence="3" id="KW-1185">Reference proteome</keyword>